<dbReference type="EMBL" id="AP012320">
    <property type="protein sequence ID" value="BAL95833.1"/>
    <property type="molecule type" value="Genomic_DNA"/>
</dbReference>
<dbReference type="Proteomes" id="UP000007883">
    <property type="component" value="Chromosome"/>
</dbReference>
<dbReference type="RefSeq" id="WP_014428695.1">
    <property type="nucleotide sequence ID" value="NC_017075.1"/>
</dbReference>
<organism evidence="1 2">
    <name type="scientific">Rubrivivax gelatinosus (strain NBRC 100245 / IL144)</name>
    <dbReference type="NCBI Taxonomy" id="983917"/>
    <lineage>
        <taxon>Bacteria</taxon>
        <taxon>Pseudomonadati</taxon>
        <taxon>Pseudomonadota</taxon>
        <taxon>Betaproteobacteria</taxon>
        <taxon>Burkholderiales</taxon>
        <taxon>Sphaerotilaceae</taxon>
        <taxon>Rubrivivax</taxon>
    </lineage>
</organism>
<sequence length="159" mass="17170">MAHPSRSRFADASAAREAVERSLPLIEPALRDTAVSGLGVLHLVVLDPGLTPADCPYAEAVLHEHSIGQRALWDVDYAAYAHAKALLAWRHGCDSRRVLAAPHRLAEHDRLVWGGVWLDGIVVAASGAMPAWDEAFSLAVAGQLRAIAYERARAARPLE</sequence>
<dbReference type="HOGENOM" id="CLU_130830_0_0_4"/>
<evidence type="ECO:0000313" key="1">
    <source>
        <dbReference type="EMBL" id="BAL95833.1"/>
    </source>
</evidence>
<dbReference type="AlphaFoldDB" id="I0HS46"/>
<dbReference type="KEGG" id="rge:RGE_24920"/>
<accession>I0HS46</accession>
<gene>
    <name evidence="1" type="ordered locus">RGE_24920</name>
</gene>
<proteinExistence type="predicted"/>
<name>I0HS46_RUBGI</name>
<dbReference type="eggNOG" id="ENOG5031DUE">
    <property type="taxonomic scope" value="Bacteria"/>
</dbReference>
<protein>
    <submittedName>
        <fullName evidence="1">Uncharacterized protein</fullName>
    </submittedName>
</protein>
<keyword evidence="2" id="KW-1185">Reference proteome</keyword>
<dbReference type="PATRIC" id="fig|983917.3.peg.2424"/>
<evidence type="ECO:0000313" key="2">
    <source>
        <dbReference type="Proteomes" id="UP000007883"/>
    </source>
</evidence>
<dbReference type="STRING" id="983917.RGE_24920"/>
<reference evidence="1 2" key="1">
    <citation type="journal article" date="2012" name="J. Bacteriol.">
        <title>Complete genome sequence of phototrophic betaproteobacterium Rubrivivax gelatinosus IL144.</title>
        <authorList>
            <person name="Nagashima S."/>
            <person name="Kamimura A."/>
            <person name="Shimizu T."/>
            <person name="Nakamura-isaki S."/>
            <person name="Aono E."/>
            <person name="Sakamoto K."/>
            <person name="Ichikawa N."/>
            <person name="Nakazawa H."/>
            <person name="Sekine M."/>
            <person name="Yamazaki S."/>
            <person name="Fujita N."/>
            <person name="Shimada K."/>
            <person name="Hanada S."/>
            <person name="Nagashima K.V.P."/>
        </authorList>
    </citation>
    <scope>NUCLEOTIDE SEQUENCE [LARGE SCALE GENOMIC DNA]</scope>
    <source>
        <strain evidence="2">NBRC 100245 / IL144</strain>
    </source>
</reference>